<protein>
    <recommendedName>
        <fullName evidence="3">Ferritin-like domain-containing protein</fullName>
    </recommendedName>
</protein>
<gene>
    <name evidence="1" type="ORF">WKV53_04605</name>
</gene>
<dbReference type="Gene3D" id="1.10.620.20">
    <property type="entry name" value="Ribonucleotide Reductase, subunit A"/>
    <property type="match status" value="1"/>
</dbReference>
<dbReference type="InterPro" id="IPR012348">
    <property type="entry name" value="RNR-like"/>
</dbReference>
<dbReference type="Proteomes" id="UP001371305">
    <property type="component" value="Unassembled WGS sequence"/>
</dbReference>
<sequence length="260" mass="29661">MMPQLITTMNLDYWTEHFRRNAEDRPEPDWNAPISLRGPALAKLVKSLQQFQLGDGGGPAYLIAWDHQRLLASDAGLKELVDLWFAEEREHSRLLGSALRRFFAPEIREHWSFSLFCGVRKLAGVQFELYALLLTEIVSHVYYKMLRKHVKDEAVRGMCALIIRDEAGHIAFHRARLASEKRPFGRLWELAFRFRGLAAGTVLWVNHRGALRAAGATDAEFYRGIWHGMDAFIRGLRGDLERVRAGATMKPCAQMVAECA</sequence>
<evidence type="ECO:0000313" key="2">
    <source>
        <dbReference type="Proteomes" id="UP001371305"/>
    </source>
</evidence>
<dbReference type="InterPro" id="IPR009078">
    <property type="entry name" value="Ferritin-like_SF"/>
</dbReference>
<accession>A0ABU9AQF6</accession>
<reference evidence="1 2" key="1">
    <citation type="submission" date="2024-04" db="EMBL/GenBank/DDBJ databases">
        <title>Luteolibacter sp. isolated from soil.</title>
        <authorList>
            <person name="An J."/>
        </authorList>
    </citation>
    <scope>NUCLEOTIDE SEQUENCE [LARGE SCALE GENOMIC DNA]</scope>
    <source>
        <strain evidence="1 2">Y139</strain>
    </source>
</reference>
<evidence type="ECO:0000313" key="1">
    <source>
        <dbReference type="EMBL" id="MEK7949758.1"/>
    </source>
</evidence>
<dbReference type="EMBL" id="JBBUKT010000001">
    <property type="protein sequence ID" value="MEK7949758.1"/>
    <property type="molecule type" value="Genomic_DNA"/>
</dbReference>
<evidence type="ECO:0008006" key="3">
    <source>
        <dbReference type="Google" id="ProtNLM"/>
    </source>
</evidence>
<dbReference type="SUPFAM" id="SSF47240">
    <property type="entry name" value="Ferritin-like"/>
    <property type="match status" value="1"/>
</dbReference>
<comment type="caution">
    <text evidence="1">The sequence shown here is derived from an EMBL/GenBank/DDBJ whole genome shotgun (WGS) entry which is preliminary data.</text>
</comment>
<keyword evidence="2" id="KW-1185">Reference proteome</keyword>
<organism evidence="1 2">
    <name type="scientific">Luteolibacter soli</name>
    <dbReference type="NCBI Taxonomy" id="3135280"/>
    <lineage>
        <taxon>Bacteria</taxon>
        <taxon>Pseudomonadati</taxon>
        <taxon>Verrucomicrobiota</taxon>
        <taxon>Verrucomicrobiia</taxon>
        <taxon>Verrucomicrobiales</taxon>
        <taxon>Verrucomicrobiaceae</taxon>
        <taxon>Luteolibacter</taxon>
    </lineage>
</organism>
<dbReference type="RefSeq" id="WP_341403176.1">
    <property type="nucleotide sequence ID" value="NZ_JBBUKT010000001.1"/>
</dbReference>
<proteinExistence type="predicted"/>
<name>A0ABU9AQF6_9BACT</name>